<name>A0A2R6W2W1_MARPO</name>
<gene>
    <name evidence="1" type="ORF">MARPO_0170s0005</name>
</gene>
<sequence length="86" mass="9956">MKLSSFQRFRQLTDRRRDEVEEIGPSKTRGRWLNEVPGGRICAARREELLGWAGLGSAETRWERMAGRGHAKCNRSSHKLVSRCSW</sequence>
<protein>
    <submittedName>
        <fullName evidence="1">Uncharacterized protein</fullName>
    </submittedName>
</protein>
<keyword evidence="2" id="KW-1185">Reference proteome</keyword>
<reference evidence="2" key="1">
    <citation type="journal article" date="2017" name="Cell">
        <title>Insights into land plant evolution garnered from the Marchantia polymorpha genome.</title>
        <authorList>
            <person name="Bowman J.L."/>
            <person name="Kohchi T."/>
            <person name="Yamato K.T."/>
            <person name="Jenkins J."/>
            <person name="Shu S."/>
            <person name="Ishizaki K."/>
            <person name="Yamaoka S."/>
            <person name="Nishihama R."/>
            <person name="Nakamura Y."/>
            <person name="Berger F."/>
            <person name="Adam C."/>
            <person name="Aki S.S."/>
            <person name="Althoff F."/>
            <person name="Araki T."/>
            <person name="Arteaga-Vazquez M.A."/>
            <person name="Balasubrmanian S."/>
            <person name="Barry K."/>
            <person name="Bauer D."/>
            <person name="Boehm C.R."/>
            <person name="Briginshaw L."/>
            <person name="Caballero-Perez J."/>
            <person name="Catarino B."/>
            <person name="Chen F."/>
            <person name="Chiyoda S."/>
            <person name="Chovatia M."/>
            <person name="Davies K.M."/>
            <person name="Delmans M."/>
            <person name="Demura T."/>
            <person name="Dierschke T."/>
            <person name="Dolan L."/>
            <person name="Dorantes-Acosta A.E."/>
            <person name="Eklund D.M."/>
            <person name="Florent S.N."/>
            <person name="Flores-Sandoval E."/>
            <person name="Fujiyama A."/>
            <person name="Fukuzawa H."/>
            <person name="Galik B."/>
            <person name="Grimanelli D."/>
            <person name="Grimwood J."/>
            <person name="Grossniklaus U."/>
            <person name="Hamada T."/>
            <person name="Haseloff J."/>
            <person name="Hetherington A.J."/>
            <person name="Higo A."/>
            <person name="Hirakawa Y."/>
            <person name="Hundley H.N."/>
            <person name="Ikeda Y."/>
            <person name="Inoue K."/>
            <person name="Inoue S.I."/>
            <person name="Ishida S."/>
            <person name="Jia Q."/>
            <person name="Kakita M."/>
            <person name="Kanazawa T."/>
            <person name="Kawai Y."/>
            <person name="Kawashima T."/>
            <person name="Kennedy M."/>
            <person name="Kinose K."/>
            <person name="Kinoshita T."/>
            <person name="Kohara Y."/>
            <person name="Koide E."/>
            <person name="Komatsu K."/>
            <person name="Kopischke S."/>
            <person name="Kubo M."/>
            <person name="Kyozuka J."/>
            <person name="Lagercrantz U."/>
            <person name="Lin S.S."/>
            <person name="Lindquist E."/>
            <person name="Lipzen A.M."/>
            <person name="Lu C.W."/>
            <person name="De Luna E."/>
            <person name="Martienssen R.A."/>
            <person name="Minamino N."/>
            <person name="Mizutani M."/>
            <person name="Mizutani M."/>
            <person name="Mochizuki N."/>
            <person name="Monte I."/>
            <person name="Mosher R."/>
            <person name="Nagasaki H."/>
            <person name="Nakagami H."/>
            <person name="Naramoto S."/>
            <person name="Nishitani K."/>
            <person name="Ohtani M."/>
            <person name="Okamoto T."/>
            <person name="Okumura M."/>
            <person name="Phillips J."/>
            <person name="Pollak B."/>
            <person name="Reinders A."/>
            <person name="Rovekamp M."/>
            <person name="Sano R."/>
            <person name="Sawa S."/>
            <person name="Schmid M.W."/>
            <person name="Shirakawa M."/>
            <person name="Solano R."/>
            <person name="Spunde A."/>
            <person name="Suetsugu N."/>
            <person name="Sugano S."/>
            <person name="Sugiyama A."/>
            <person name="Sun R."/>
            <person name="Suzuki Y."/>
            <person name="Takenaka M."/>
            <person name="Takezawa D."/>
            <person name="Tomogane H."/>
            <person name="Tsuzuki M."/>
            <person name="Ueda T."/>
            <person name="Umeda M."/>
            <person name="Ward J.M."/>
            <person name="Watanabe Y."/>
            <person name="Yazaki K."/>
            <person name="Yokoyama R."/>
            <person name="Yoshitake Y."/>
            <person name="Yotsui I."/>
            <person name="Zachgo S."/>
            <person name="Schmutz J."/>
        </authorList>
    </citation>
    <scope>NUCLEOTIDE SEQUENCE [LARGE SCALE GENOMIC DNA]</scope>
    <source>
        <strain evidence="2">Tak-1</strain>
    </source>
</reference>
<organism evidence="1 2">
    <name type="scientific">Marchantia polymorpha</name>
    <name type="common">Common liverwort</name>
    <name type="synonym">Marchantia aquatica</name>
    <dbReference type="NCBI Taxonomy" id="3197"/>
    <lineage>
        <taxon>Eukaryota</taxon>
        <taxon>Viridiplantae</taxon>
        <taxon>Streptophyta</taxon>
        <taxon>Embryophyta</taxon>
        <taxon>Marchantiophyta</taxon>
        <taxon>Marchantiopsida</taxon>
        <taxon>Marchantiidae</taxon>
        <taxon>Marchantiales</taxon>
        <taxon>Marchantiaceae</taxon>
        <taxon>Marchantia</taxon>
    </lineage>
</organism>
<evidence type="ECO:0000313" key="1">
    <source>
        <dbReference type="EMBL" id="PTQ28197.1"/>
    </source>
</evidence>
<dbReference type="Gramene" id="Mp6g16720.1">
    <property type="protein sequence ID" value="Mp6g16720.1.cds1"/>
    <property type="gene ID" value="Mp6g16720"/>
</dbReference>
<accession>A0A2R6W2W1</accession>
<dbReference type="AlphaFoldDB" id="A0A2R6W2W1"/>
<proteinExistence type="predicted"/>
<evidence type="ECO:0000313" key="2">
    <source>
        <dbReference type="Proteomes" id="UP000244005"/>
    </source>
</evidence>
<dbReference type="Proteomes" id="UP000244005">
    <property type="component" value="Unassembled WGS sequence"/>
</dbReference>
<dbReference type="EMBL" id="KZ772840">
    <property type="protein sequence ID" value="PTQ28197.1"/>
    <property type="molecule type" value="Genomic_DNA"/>
</dbReference>